<dbReference type="Gramene" id="OIS98905">
    <property type="protein sequence ID" value="OIS98905"/>
    <property type="gene ID" value="A4A49_26447"/>
</dbReference>
<comment type="similarity">
    <text evidence="2 8">Belongs to the Aux/IAA family.</text>
</comment>
<proteinExistence type="inferred from homology"/>
<keyword evidence="5 8" id="KW-0804">Transcription</keyword>
<dbReference type="AlphaFoldDB" id="A0A1J6I320"/>
<evidence type="ECO:0000256" key="6">
    <source>
        <dbReference type="ARBA" id="ARBA00023242"/>
    </source>
</evidence>
<keyword evidence="12" id="KW-1185">Reference proteome</keyword>
<dbReference type="GO" id="GO:0009734">
    <property type="term" value="P:auxin-activated signaling pathway"/>
    <property type="evidence" value="ECO:0007669"/>
    <property type="project" value="UniProtKB-UniRule"/>
</dbReference>
<organism evidence="11 12">
    <name type="scientific">Nicotiana attenuata</name>
    <name type="common">Coyote tobacco</name>
    <dbReference type="NCBI Taxonomy" id="49451"/>
    <lineage>
        <taxon>Eukaryota</taxon>
        <taxon>Viridiplantae</taxon>
        <taxon>Streptophyta</taxon>
        <taxon>Embryophyta</taxon>
        <taxon>Tracheophyta</taxon>
        <taxon>Spermatophyta</taxon>
        <taxon>Magnoliopsida</taxon>
        <taxon>eudicotyledons</taxon>
        <taxon>Gunneridae</taxon>
        <taxon>Pentapetalae</taxon>
        <taxon>asterids</taxon>
        <taxon>lamiids</taxon>
        <taxon>Solanales</taxon>
        <taxon>Solanaceae</taxon>
        <taxon>Nicotianoideae</taxon>
        <taxon>Nicotianeae</taxon>
        <taxon>Nicotiana</taxon>
    </lineage>
</organism>
<keyword evidence="7 8" id="KW-0927">Auxin signaling pathway</keyword>
<dbReference type="STRING" id="49451.A0A1J6I320"/>
<gene>
    <name evidence="11" type="primary">IAA13</name>
    <name evidence="11" type="ORF">A4A49_26447</name>
</gene>
<evidence type="ECO:0000256" key="4">
    <source>
        <dbReference type="ARBA" id="ARBA00023015"/>
    </source>
</evidence>
<evidence type="ECO:0000259" key="10">
    <source>
        <dbReference type="PROSITE" id="PS51745"/>
    </source>
</evidence>
<feature type="compositionally biased region" description="Basic and acidic residues" evidence="9">
    <location>
        <begin position="142"/>
        <end position="156"/>
    </location>
</feature>
<dbReference type="Gene3D" id="3.10.20.90">
    <property type="entry name" value="Phosphatidylinositol 3-kinase Catalytic Subunit, Chain A, domain 1"/>
    <property type="match status" value="1"/>
</dbReference>
<dbReference type="InterPro" id="IPR003311">
    <property type="entry name" value="AUX_IAA"/>
</dbReference>
<comment type="function">
    <text evidence="8">Aux/IAA proteins are short-lived transcriptional factors that function as repressors of early auxin response genes at low auxin concentrations.</text>
</comment>
<keyword evidence="4 8" id="KW-0805">Transcription regulation</keyword>
<comment type="subunit">
    <text evidence="8">Homodimers and heterodimers.</text>
</comment>
<dbReference type="Pfam" id="PF02309">
    <property type="entry name" value="AUX_IAA"/>
    <property type="match status" value="1"/>
</dbReference>
<dbReference type="GeneID" id="109232385"/>
<dbReference type="InterPro" id="IPR053793">
    <property type="entry name" value="PB1-like"/>
</dbReference>
<dbReference type="PANTHER" id="PTHR31734">
    <property type="entry name" value="AUXIN-RESPONSIVE PROTEIN IAA17"/>
    <property type="match status" value="1"/>
</dbReference>
<evidence type="ECO:0000256" key="8">
    <source>
        <dbReference type="RuleBase" id="RU004549"/>
    </source>
</evidence>
<dbReference type="PANTHER" id="PTHR31734:SF6">
    <property type="entry name" value="AUXIN-RESPONSIVE PROTEIN IAA11"/>
    <property type="match status" value="1"/>
</dbReference>
<evidence type="ECO:0000256" key="5">
    <source>
        <dbReference type="ARBA" id="ARBA00023163"/>
    </source>
</evidence>
<dbReference type="FunFam" id="3.10.20.90:FF:000078">
    <property type="entry name" value="Auxin-responsive protein"/>
    <property type="match status" value="1"/>
</dbReference>
<evidence type="ECO:0000256" key="9">
    <source>
        <dbReference type="SAM" id="MobiDB-lite"/>
    </source>
</evidence>
<feature type="domain" description="PB1" evidence="10">
    <location>
        <begin position="180"/>
        <end position="276"/>
    </location>
</feature>
<evidence type="ECO:0000313" key="12">
    <source>
        <dbReference type="Proteomes" id="UP000187609"/>
    </source>
</evidence>
<keyword evidence="3 8" id="KW-0678">Repressor</keyword>
<keyword evidence="6 8" id="KW-0539">Nucleus</keyword>
<evidence type="ECO:0000256" key="7">
    <source>
        <dbReference type="ARBA" id="ARBA00023294"/>
    </source>
</evidence>
<dbReference type="GO" id="GO:0005634">
    <property type="term" value="C:nucleus"/>
    <property type="evidence" value="ECO:0007669"/>
    <property type="project" value="UniProtKB-SubCell"/>
</dbReference>
<dbReference type="EMBL" id="MJEQ01037191">
    <property type="protein sequence ID" value="OIS98905.1"/>
    <property type="molecule type" value="Genomic_DNA"/>
</dbReference>
<dbReference type="Proteomes" id="UP000187609">
    <property type="component" value="Unassembled WGS sequence"/>
</dbReference>
<feature type="region of interest" description="Disordered" evidence="9">
    <location>
        <begin position="140"/>
        <end position="170"/>
    </location>
</feature>
<dbReference type="OrthoDB" id="773336at2759"/>
<accession>A0A1J6I320</accession>
<evidence type="ECO:0000256" key="1">
    <source>
        <dbReference type="ARBA" id="ARBA00004123"/>
    </source>
</evidence>
<dbReference type="KEGG" id="nau:109232385"/>
<protein>
    <recommendedName>
        <fullName evidence="8">Auxin-responsive protein</fullName>
    </recommendedName>
</protein>
<comment type="caution">
    <text evidence="11">The sequence shown here is derived from an EMBL/GenBank/DDBJ whole genome shotgun (WGS) entry which is preliminary data.</text>
</comment>
<reference evidence="11" key="1">
    <citation type="submission" date="2016-11" db="EMBL/GenBank/DDBJ databases">
        <title>The genome of Nicotiana attenuata.</title>
        <authorList>
            <person name="Xu S."/>
            <person name="Brockmoeller T."/>
            <person name="Gaquerel E."/>
            <person name="Navarro A."/>
            <person name="Kuhl H."/>
            <person name="Gase K."/>
            <person name="Ling Z."/>
            <person name="Zhou W."/>
            <person name="Kreitzer C."/>
            <person name="Stanke M."/>
            <person name="Tang H."/>
            <person name="Lyons E."/>
            <person name="Pandey P."/>
            <person name="Pandey S.P."/>
            <person name="Timmermann B."/>
            <person name="Baldwin I.T."/>
        </authorList>
    </citation>
    <scope>NUCLEOTIDE SEQUENCE [LARGE SCALE GENOMIC DNA]</scope>
    <source>
        <strain evidence="11">UT</strain>
    </source>
</reference>
<dbReference type="GO" id="GO:0006355">
    <property type="term" value="P:regulation of DNA-templated transcription"/>
    <property type="evidence" value="ECO:0007669"/>
    <property type="project" value="InterPro"/>
</dbReference>
<dbReference type="InterPro" id="IPR033389">
    <property type="entry name" value="AUX/IAA_dom"/>
</dbReference>
<sequence>MEPTLGLLDTGEKGCPNMTKEEQDYNMDMCSEEETELELGLGLSLNSGGGGGSGVVAKAKKSAWGEYGRILTAKDFPNGFSAAGRSIINNGGVSSGTKRAADFVGSNTDVGSPPTGSSQVVGWPPIRAYRMNSLVNQSKALNAEEDKGVGGSDKKEHSKKKINHGNAKDDATSIKEKGHLGFVKVNKDGLPIGRKVDLNAHTCYESLAKTLEDMFCKSTKSGEKEQATQSFKLLDGSSEFVLTYEDKEGDWMLVGDVPWEMFVNTVKRLRIMRTSEANGLAPRIPQKQERQKGKPI</sequence>
<evidence type="ECO:0000313" key="11">
    <source>
        <dbReference type="EMBL" id="OIS98905.1"/>
    </source>
</evidence>
<evidence type="ECO:0000256" key="3">
    <source>
        <dbReference type="ARBA" id="ARBA00022491"/>
    </source>
</evidence>
<name>A0A1J6I320_NICAT</name>
<dbReference type="SUPFAM" id="SSF54277">
    <property type="entry name" value="CAD &amp; PB1 domains"/>
    <property type="match status" value="1"/>
</dbReference>
<comment type="subcellular location">
    <subcellularLocation>
        <location evidence="1 8">Nucleus</location>
    </subcellularLocation>
</comment>
<dbReference type="OMA" id="PWGMFLT"/>
<dbReference type="SMR" id="A0A1J6I320"/>
<dbReference type="PROSITE" id="PS51745">
    <property type="entry name" value="PB1"/>
    <property type="match status" value="1"/>
</dbReference>
<evidence type="ECO:0000256" key="2">
    <source>
        <dbReference type="ARBA" id="ARBA00006728"/>
    </source>
</evidence>